<dbReference type="AlphaFoldDB" id="A0A164SQS9"/>
<dbReference type="EMBL" id="KV419413">
    <property type="protein sequence ID" value="KZS91711.1"/>
    <property type="molecule type" value="Genomic_DNA"/>
</dbReference>
<dbReference type="Proteomes" id="UP000076722">
    <property type="component" value="Unassembled WGS sequence"/>
</dbReference>
<evidence type="ECO:0000313" key="3">
    <source>
        <dbReference type="Proteomes" id="UP000076722"/>
    </source>
</evidence>
<evidence type="ECO:0000256" key="1">
    <source>
        <dbReference type="SAM" id="MobiDB-lite"/>
    </source>
</evidence>
<sequence>MRSVQMGVQAQSDKLTRANKSYRNIVRIATYIDWCYLLTTANTRKKKETEESVSRRVNGSQGMTGKSRRREGGETSKQIKYQSSRRRHIRRVSFKLHKRLGNGERDGKKRTKMTIGRVGNLLCLETNLESREQWNRLSASTRIRKIVMILVMARDEVAFGRMGGTDDRRRENYWYSRSCSRIRRGTS</sequence>
<proteinExistence type="predicted"/>
<feature type="region of interest" description="Disordered" evidence="1">
    <location>
        <begin position="45"/>
        <end position="84"/>
    </location>
</feature>
<feature type="compositionally biased region" description="Polar residues" evidence="1">
    <location>
        <begin position="55"/>
        <end position="64"/>
    </location>
</feature>
<keyword evidence="3" id="KW-1185">Reference proteome</keyword>
<reference evidence="2 3" key="1">
    <citation type="journal article" date="2016" name="Mol. Biol. Evol.">
        <title>Comparative Genomics of Early-Diverging Mushroom-Forming Fungi Provides Insights into the Origins of Lignocellulose Decay Capabilities.</title>
        <authorList>
            <person name="Nagy L.G."/>
            <person name="Riley R."/>
            <person name="Tritt A."/>
            <person name="Adam C."/>
            <person name="Daum C."/>
            <person name="Floudas D."/>
            <person name="Sun H."/>
            <person name="Yadav J.S."/>
            <person name="Pangilinan J."/>
            <person name="Larsson K.H."/>
            <person name="Matsuura K."/>
            <person name="Barry K."/>
            <person name="Labutti K."/>
            <person name="Kuo R."/>
            <person name="Ohm R.A."/>
            <person name="Bhattacharya S.S."/>
            <person name="Shirouzu T."/>
            <person name="Yoshinaga Y."/>
            <person name="Martin F.M."/>
            <person name="Grigoriev I.V."/>
            <person name="Hibbett D.S."/>
        </authorList>
    </citation>
    <scope>NUCLEOTIDE SEQUENCE [LARGE SCALE GENOMIC DNA]</scope>
    <source>
        <strain evidence="2 3">HHB9708</strain>
    </source>
</reference>
<gene>
    <name evidence="2" type="ORF">SISNIDRAFT_158239</name>
</gene>
<accession>A0A164SQS9</accession>
<name>A0A164SQS9_9AGAM</name>
<organism evidence="2 3">
    <name type="scientific">Sistotremastrum niveocremeum HHB9708</name>
    <dbReference type="NCBI Taxonomy" id="1314777"/>
    <lineage>
        <taxon>Eukaryota</taxon>
        <taxon>Fungi</taxon>
        <taxon>Dikarya</taxon>
        <taxon>Basidiomycota</taxon>
        <taxon>Agaricomycotina</taxon>
        <taxon>Agaricomycetes</taxon>
        <taxon>Sistotremastrales</taxon>
        <taxon>Sistotremastraceae</taxon>
        <taxon>Sertulicium</taxon>
        <taxon>Sertulicium niveocremeum</taxon>
    </lineage>
</organism>
<evidence type="ECO:0000313" key="2">
    <source>
        <dbReference type="EMBL" id="KZS91711.1"/>
    </source>
</evidence>
<protein>
    <submittedName>
        <fullName evidence="2">Uncharacterized protein</fullName>
    </submittedName>
</protein>